<dbReference type="STRING" id="1298594.GCA_001312465_02686"/>
<dbReference type="OrthoDB" id="5751261at2"/>
<keyword evidence="2" id="KW-1003">Cell membrane</keyword>
<feature type="transmembrane region" description="Helical" evidence="6">
    <location>
        <begin position="440"/>
        <end position="461"/>
    </location>
</feature>
<accession>A0A2S7ZCC5</accession>
<dbReference type="EMBL" id="PPDB01000001">
    <property type="protein sequence ID" value="PQL20875.1"/>
    <property type="molecule type" value="Genomic_DNA"/>
</dbReference>
<keyword evidence="4 6" id="KW-1133">Transmembrane helix</keyword>
<dbReference type="Pfam" id="PF01943">
    <property type="entry name" value="Polysacc_synt"/>
    <property type="match status" value="1"/>
</dbReference>
<feature type="transmembrane region" description="Helical" evidence="6">
    <location>
        <begin position="12"/>
        <end position="40"/>
    </location>
</feature>
<feature type="transmembrane region" description="Helical" evidence="6">
    <location>
        <begin position="189"/>
        <end position="207"/>
    </location>
</feature>
<name>A0A2S7ZCC5_9FIRM</name>
<dbReference type="Proteomes" id="UP000237916">
    <property type="component" value="Unassembled WGS sequence"/>
</dbReference>
<evidence type="ECO:0000256" key="3">
    <source>
        <dbReference type="ARBA" id="ARBA00022692"/>
    </source>
</evidence>
<dbReference type="PANTHER" id="PTHR30250">
    <property type="entry name" value="PST FAMILY PREDICTED COLANIC ACID TRANSPORTER"/>
    <property type="match status" value="1"/>
</dbReference>
<evidence type="ECO:0000256" key="6">
    <source>
        <dbReference type="SAM" id="Phobius"/>
    </source>
</evidence>
<feature type="transmembrane region" description="Helical" evidence="6">
    <location>
        <begin position="131"/>
        <end position="152"/>
    </location>
</feature>
<feature type="transmembrane region" description="Helical" evidence="6">
    <location>
        <begin position="344"/>
        <end position="367"/>
    </location>
</feature>
<gene>
    <name evidence="7" type="ORF">VEHSUH05_00130</name>
</gene>
<feature type="transmembrane region" description="Helical" evidence="6">
    <location>
        <begin position="164"/>
        <end position="183"/>
    </location>
</feature>
<feature type="transmembrane region" description="Helical" evidence="6">
    <location>
        <begin position="52"/>
        <end position="72"/>
    </location>
</feature>
<keyword evidence="5 6" id="KW-0472">Membrane</keyword>
<evidence type="ECO:0000256" key="1">
    <source>
        <dbReference type="ARBA" id="ARBA00004651"/>
    </source>
</evidence>
<organism evidence="7 8">
    <name type="scientific">Veillonella denticariosi JCM 15641</name>
    <dbReference type="NCBI Taxonomy" id="1298594"/>
    <lineage>
        <taxon>Bacteria</taxon>
        <taxon>Bacillati</taxon>
        <taxon>Bacillota</taxon>
        <taxon>Negativicutes</taxon>
        <taxon>Veillonellales</taxon>
        <taxon>Veillonellaceae</taxon>
        <taxon>Veillonella</taxon>
    </lineage>
</organism>
<protein>
    <submittedName>
        <fullName evidence="7">Polysaccharide biosynthesis protein</fullName>
    </submittedName>
</protein>
<keyword evidence="8" id="KW-1185">Reference proteome</keyword>
<dbReference type="InterPro" id="IPR002797">
    <property type="entry name" value="Polysacc_synth"/>
</dbReference>
<feature type="transmembrane region" description="Helical" evidence="6">
    <location>
        <begin position="467"/>
        <end position="487"/>
    </location>
</feature>
<reference evidence="7 8" key="1">
    <citation type="submission" date="2018-01" db="EMBL/GenBank/DDBJ databases">
        <title>Draft genome sequences of clinical isolates and type strains of oral Veillonella including Veillonella infantum sp., nov.</title>
        <authorList>
            <person name="Mashima I."/>
            <person name="Liao Y.-C."/>
            <person name="Sabharwal A."/>
            <person name="Haase E.M."/>
            <person name="Nakazawa F."/>
            <person name="Scannapieco F.A."/>
        </authorList>
    </citation>
    <scope>NUCLEOTIDE SEQUENCE [LARGE SCALE GENOMIC DNA]</scope>
    <source>
        <strain evidence="7 8">JCM 15641</strain>
    </source>
</reference>
<comment type="subcellular location">
    <subcellularLocation>
        <location evidence="1">Cell membrane</location>
        <topology evidence="1">Multi-pass membrane protein</topology>
    </subcellularLocation>
</comment>
<comment type="caution">
    <text evidence="7">The sequence shown here is derived from an EMBL/GenBank/DDBJ whole genome shotgun (WGS) entry which is preliminary data.</text>
</comment>
<evidence type="ECO:0000313" key="7">
    <source>
        <dbReference type="EMBL" id="PQL20875.1"/>
    </source>
</evidence>
<sequence>MSQNSSTQRKVGTLLSYALLLGNTVINLAYVPILLSFIGVAEFGLYRLLGSIIAYFNVLDFGLSATITRFLVKYKTLKDQVRIDKLLTMSLLLYVGIGVILSLCGLVVYYCIPYIFKDSLAPDMIDSANKIFLLLLLNLLMLFASKVFDAVIISEERFIFHRSISLIQILLQPFAIVGVLIFYPTALSVVLVQTVFNLLLVLVKVIYCRRVLQVRFVYHGWDSEILLAMRNLSLSLFVVSVVDQVFWQSNQLLIGIKIGAESVAMYAIASQIYINYMNISLAVSSTLLPKITAMVTNRCSDEEFQHLFLKVGRLQFYLLSLILSGFILFGHSFLHYWVGDGFDLVYWITLIIIVPFTIDLIQNVGLAIMQARNVYHVRAAVYVFVGILNVVLAYYWIDMYGIAGGAVATGLSMLLGNGIIMNVYYHRYMNLNIVHFWKQIARLSVVMILLTVLGLYVIPHIDLNSSIYILVISMLLYSFIYFGVQWISNFNSYEKNLFYSFLLKVGLIKKSC</sequence>
<keyword evidence="3 6" id="KW-0812">Transmembrane</keyword>
<dbReference type="GO" id="GO:0005886">
    <property type="term" value="C:plasma membrane"/>
    <property type="evidence" value="ECO:0007669"/>
    <property type="project" value="UniProtKB-SubCell"/>
</dbReference>
<evidence type="ECO:0000256" key="2">
    <source>
        <dbReference type="ARBA" id="ARBA00022475"/>
    </source>
</evidence>
<evidence type="ECO:0000256" key="4">
    <source>
        <dbReference type="ARBA" id="ARBA00022989"/>
    </source>
</evidence>
<feature type="transmembrane region" description="Helical" evidence="6">
    <location>
        <begin position="403"/>
        <end position="425"/>
    </location>
</feature>
<dbReference type="RefSeq" id="WP_105090360.1">
    <property type="nucleotide sequence ID" value="NZ_PPDB01000001.1"/>
</dbReference>
<feature type="transmembrane region" description="Helical" evidence="6">
    <location>
        <begin position="379"/>
        <end position="397"/>
    </location>
</feature>
<evidence type="ECO:0000256" key="5">
    <source>
        <dbReference type="ARBA" id="ARBA00023136"/>
    </source>
</evidence>
<dbReference type="PANTHER" id="PTHR30250:SF26">
    <property type="entry name" value="PSMA PROTEIN"/>
    <property type="match status" value="1"/>
</dbReference>
<evidence type="ECO:0000313" key="8">
    <source>
        <dbReference type="Proteomes" id="UP000237916"/>
    </source>
</evidence>
<proteinExistence type="predicted"/>
<feature type="transmembrane region" description="Helical" evidence="6">
    <location>
        <begin position="316"/>
        <end position="338"/>
    </location>
</feature>
<feature type="transmembrane region" description="Helical" evidence="6">
    <location>
        <begin position="92"/>
        <end position="116"/>
    </location>
</feature>
<dbReference type="AlphaFoldDB" id="A0A2S7ZCC5"/>
<dbReference type="InterPro" id="IPR050833">
    <property type="entry name" value="Poly_Biosynth_Transport"/>
</dbReference>